<dbReference type="RefSeq" id="WP_169279894.1">
    <property type="nucleotide sequence ID" value="NZ_CP051680.1"/>
</dbReference>
<dbReference type="AlphaFoldDB" id="A0A7Z2VID9"/>
<sequence length="351" mass="40082">MSRSAIRLTSWLAAILVVVALGGMWLKSAKPDRPIDLLARSVKSGNLSVDYSIGQALSDVKRLSLNTVNVPVIVKIDDLDSSTMSLDPDSILKARKLMKELREKGITMIVEPYPWIGGGQFYETDWNPSDVEAFFDNWTNIVKELLEQVVVPEGAAAVCVASNLVHLEHRKDRWSRLIDEVRGEFDGLVTYKTNWWYTADWDDESKQAFERKLNNPIFGKVDFISIASYFELSDRPVNTVDQLKADLLKSSAYSRGQNIVGEIERLHEKWNKPIFLGELGFPKRQYAARHPWNPNPSERYDGAEQARGFEAYRQSFDQPWFMGFSVFAIGEDGEDKNYYPSEESAEVIRNW</sequence>
<dbReference type="EMBL" id="CP051680">
    <property type="protein sequence ID" value="QJD83604.1"/>
    <property type="molecule type" value="Genomic_DNA"/>
</dbReference>
<organism evidence="1 2">
    <name type="scientific">Cohnella herbarum</name>
    <dbReference type="NCBI Taxonomy" id="2728023"/>
    <lineage>
        <taxon>Bacteria</taxon>
        <taxon>Bacillati</taxon>
        <taxon>Bacillota</taxon>
        <taxon>Bacilli</taxon>
        <taxon>Bacillales</taxon>
        <taxon>Paenibacillaceae</taxon>
        <taxon>Cohnella</taxon>
    </lineage>
</organism>
<evidence type="ECO:0000313" key="2">
    <source>
        <dbReference type="Proteomes" id="UP000502248"/>
    </source>
</evidence>
<dbReference type="InterPro" id="IPR017853">
    <property type="entry name" value="GH"/>
</dbReference>
<dbReference type="Gene3D" id="3.20.20.80">
    <property type="entry name" value="Glycosidases"/>
    <property type="match status" value="1"/>
</dbReference>
<dbReference type="Pfam" id="PF22612">
    <property type="entry name" value="GH113"/>
    <property type="match status" value="1"/>
</dbReference>
<protein>
    <submittedName>
        <fullName evidence="1">Hydrolase</fullName>
    </submittedName>
</protein>
<gene>
    <name evidence="1" type="ORF">HH215_10730</name>
</gene>
<dbReference type="SUPFAM" id="SSF51445">
    <property type="entry name" value="(Trans)glycosidases"/>
    <property type="match status" value="1"/>
</dbReference>
<dbReference type="CDD" id="cd19608">
    <property type="entry name" value="GH113_mannanase-like"/>
    <property type="match status" value="1"/>
</dbReference>
<dbReference type="KEGG" id="cheb:HH215_10730"/>
<dbReference type="InterPro" id="IPR055151">
    <property type="entry name" value="GH113"/>
</dbReference>
<dbReference type="GO" id="GO:0016787">
    <property type="term" value="F:hydrolase activity"/>
    <property type="evidence" value="ECO:0007669"/>
    <property type="project" value="UniProtKB-KW"/>
</dbReference>
<evidence type="ECO:0000313" key="1">
    <source>
        <dbReference type="EMBL" id="QJD83604.1"/>
    </source>
</evidence>
<keyword evidence="1" id="KW-0378">Hydrolase</keyword>
<dbReference type="Proteomes" id="UP000502248">
    <property type="component" value="Chromosome"/>
</dbReference>
<proteinExistence type="predicted"/>
<name>A0A7Z2VID9_9BACL</name>
<keyword evidence="2" id="KW-1185">Reference proteome</keyword>
<accession>A0A7Z2VID9</accession>
<reference evidence="1 2" key="1">
    <citation type="submission" date="2020-04" db="EMBL/GenBank/DDBJ databases">
        <title>Genome sequencing of novel species.</title>
        <authorList>
            <person name="Heo J."/>
            <person name="Kim S.-J."/>
            <person name="Kim J.-S."/>
            <person name="Hong S.-B."/>
            <person name="Kwon S.-W."/>
        </authorList>
    </citation>
    <scope>NUCLEOTIDE SEQUENCE [LARGE SCALE GENOMIC DNA]</scope>
    <source>
        <strain evidence="1 2">MFER-1</strain>
    </source>
</reference>